<comment type="caution">
    <text evidence="6">The sequence shown here is derived from an EMBL/GenBank/DDBJ whole genome shotgun (WGS) entry which is preliminary data.</text>
</comment>
<dbReference type="CDD" id="cd00037">
    <property type="entry name" value="CLECT"/>
    <property type="match status" value="1"/>
</dbReference>
<evidence type="ECO:0000259" key="5">
    <source>
        <dbReference type="SMART" id="SM00034"/>
    </source>
</evidence>
<proteinExistence type="predicted"/>
<protein>
    <recommendedName>
        <fullName evidence="5">C-type lectin domain-containing protein</fullName>
    </recommendedName>
</protein>
<evidence type="ECO:0000256" key="4">
    <source>
        <dbReference type="SAM" id="SignalP"/>
    </source>
</evidence>
<dbReference type="SUPFAM" id="SSF56436">
    <property type="entry name" value="C-type lectin-like"/>
    <property type="match status" value="1"/>
</dbReference>
<evidence type="ECO:0000256" key="2">
    <source>
        <dbReference type="ARBA" id="ARBA00023157"/>
    </source>
</evidence>
<dbReference type="EMBL" id="CAJEWN010000081">
    <property type="protein sequence ID" value="CAD2160740.1"/>
    <property type="molecule type" value="Genomic_DNA"/>
</dbReference>
<organism evidence="6 7">
    <name type="scientific">Meloidogyne enterolobii</name>
    <name type="common">Root-knot nematode worm</name>
    <name type="synonym">Meloidogyne mayaguensis</name>
    <dbReference type="NCBI Taxonomy" id="390850"/>
    <lineage>
        <taxon>Eukaryota</taxon>
        <taxon>Metazoa</taxon>
        <taxon>Ecdysozoa</taxon>
        <taxon>Nematoda</taxon>
        <taxon>Chromadorea</taxon>
        <taxon>Rhabditida</taxon>
        <taxon>Tylenchina</taxon>
        <taxon>Tylenchomorpha</taxon>
        <taxon>Tylenchoidea</taxon>
        <taxon>Meloidogynidae</taxon>
        <taxon>Meloidogyninae</taxon>
        <taxon>Meloidogyne</taxon>
    </lineage>
</organism>
<reference evidence="6 7" key="1">
    <citation type="submission" date="2020-08" db="EMBL/GenBank/DDBJ databases">
        <authorList>
            <person name="Koutsovoulos G."/>
            <person name="Danchin GJ E."/>
        </authorList>
    </citation>
    <scope>NUCLEOTIDE SEQUENCE [LARGE SCALE GENOMIC DNA]</scope>
</reference>
<feature type="signal peptide" evidence="4">
    <location>
        <begin position="1"/>
        <end position="20"/>
    </location>
</feature>
<dbReference type="PROSITE" id="PS00615">
    <property type="entry name" value="C_TYPE_LECTIN_1"/>
    <property type="match status" value="1"/>
</dbReference>
<feature type="domain" description="C-type lectin" evidence="5">
    <location>
        <begin position="28"/>
        <end position="171"/>
    </location>
</feature>
<feature type="compositionally biased region" description="Gly residues" evidence="3">
    <location>
        <begin position="286"/>
        <end position="301"/>
    </location>
</feature>
<keyword evidence="4" id="KW-0732">Signal</keyword>
<feature type="compositionally biased region" description="Gly residues" evidence="3">
    <location>
        <begin position="318"/>
        <end position="340"/>
    </location>
</feature>
<evidence type="ECO:0000256" key="1">
    <source>
        <dbReference type="ARBA" id="ARBA00022737"/>
    </source>
</evidence>
<evidence type="ECO:0000313" key="7">
    <source>
        <dbReference type="Proteomes" id="UP000580250"/>
    </source>
</evidence>
<evidence type="ECO:0000313" key="6">
    <source>
        <dbReference type="EMBL" id="CAD2160740.1"/>
    </source>
</evidence>
<dbReference type="PANTHER" id="PTHR24637:SF421">
    <property type="entry name" value="CUTICLE COLLAGEN DPY-2"/>
    <property type="match status" value="1"/>
</dbReference>
<name>A0A6V7UL19_MELEN</name>
<dbReference type="InterPro" id="IPR016187">
    <property type="entry name" value="CTDL_fold"/>
</dbReference>
<dbReference type="Gene3D" id="3.10.100.10">
    <property type="entry name" value="Mannose-Binding Protein A, subunit A"/>
    <property type="match status" value="1"/>
</dbReference>
<keyword evidence="2" id="KW-1015">Disulfide bond</keyword>
<feature type="compositionally biased region" description="Gly residues" evidence="3">
    <location>
        <begin position="254"/>
        <end position="269"/>
    </location>
</feature>
<keyword evidence="1" id="KW-0677">Repeat</keyword>
<gene>
    <name evidence="6" type="ORF">MENT_LOCUS14439</name>
</gene>
<dbReference type="InterPro" id="IPR016186">
    <property type="entry name" value="C-type_lectin-like/link_sf"/>
</dbReference>
<dbReference type="OrthoDB" id="5902068at2759"/>
<dbReference type="InterPro" id="IPR018378">
    <property type="entry name" value="C-type_lectin_CS"/>
</dbReference>
<dbReference type="PANTHER" id="PTHR24637">
    <property type="entry name" value="COLLAGEN"/>
    <property type="match status" value="1"/>
</dbReference>
<feature type="region of interest" description="Disordered" evidence="3">
    <location>
        <begin position="189"/>
        <end position="422"/>
    </location>
</feature>
<feature type="compositionally biased region" description="Gly residues" evidence="3">
    <location>
        <begin position="222"/>
        <end position="237"/>
    </location>
</feature>
<feature type="compositionally biased region" description="Low complexity" evidence="3">
    <location>
        <begin position="373"/>
        <end position="392"/>
    </location>
</feature>
<accession>A0A6V7UL19</accession>
<dbReference type="SMART" id="SM00034">
    <property type="entry name" value="CLECT"/>
    <property type="match status" value="1"/>
</dbReference>
<feature type="compositionally biased region" description="Low complexity" evidence="3">
    <location>
        <begin position="341"/>
        <end position="357"/>
    </location>
</feature>
<dbReference type="Proteomes" id="UP000580250">
    <property type="component" value="Unassembled WGS sequence"/>
</dbReference>
<sequence length="422" mass="42888">MFPNWALLLPIFGLFAYSSAQSRCNFICEADWQTRVEPTDGKTYGYKVFFKSGLNFFEAQRICRDNCAEVATIHSRDEYDFVFLTFRDLLNQCQTNASVCPIRDPNPDFNRILNSFWLGMHRIQQYTSICPGCAVDTDRAVIEDCTQLLDSATGKWNDIPCHYQQAAVVCKRDCASYCQAQVPPLTTTEATTTISSPGGQPGGPGQPGPNGQNGADATTSAPGGGDNPPGGQPGGPGQPGPNGQNGADATTSAPGGGDNPPGGQPGGPGQPGPNGQNGADATTSAPGGGDNPPGGQPGGPGQPGPNGQNGADATTSAPGGGDNPPGGGGDSPPGGNGPNGTPGQNGTNGQPGQNGTSFTNSPGEGGNGNGDLTTTPEPTTIEPVTITSTMRAPLPPPAPRRRSSRSPGNTQGTTTTNPNIVS</sequence>
<feature type="compositionally biased region" description="Low complexity" evidence="3">
    <location>
        <begin position="405"/>
        <end position="422"/>
    </location>
</feature>
<feature type="chain" id="PRO_5027945815" description="C-type lectin domain-containing protein" evidence="4">
    <location>
        <begin position="21"/>
        <end position="422"/>
    </location>
</feature>
<dbReference type="AlphaFoldDB" id="A0A6V7UL19"/>
<evidence type="ECO:0000256" key="3">
    <source>
        <dbReference type="SAM" id="MobiDB-lite"/>
    </source>
</evidence>
<dbReference type="InterPro" id="IPR001304">
    <property type="entry name" value="C-type_lectin-like"/>
</dbReference>